<keyword evidence="2" id="KW-1185">Reference proteome</keyword>
<gene>
    <name evidence="1" type="ORF">HHI36_008927</name>
</gene>
<proteinExistence type="predicted"/>
<evidence type="ECO:0000313" key="2">
    <source>
        <dbReference type="Proteomes" id="UP001516400"/>
    </source>
</evidence>
<sequence length="298" mass="34643">MPKLNPNFLKSSEIVVRNIDPPATVEDKRKIWRGILAQEGSDRSFIEITDPYGFKDNVKELKESIIDIFNLVPNFHGSPNTDDNKLISSRLTHVSHRTQRMSTVDDSKRKIKQEIFRQILHLKSDLDEKSSYIKKVPIYKLQMNKKFSGKEFLVNVLELIDSLKSSRGCSDADLFDSADDLFEHEAWTFWHNGHIKQRFTDWQGLVFMLKKTFLHDNYDQILLNGNKSRKQSVKEPVFIFIASQEAQFYRLNSPPPESKMVNILHSNPLPDYVKALVLQDINYISELTSLCRRIEDAL</sequence>
<protein>
    <submittedName>
        <fullName evidence="1">Uncharacterized protein</fullName>
    </submittedName>
</protein>
<comment type="caution">
    <text evidence="1">The sequence shown here is derived from an EMBL/GenBank/DDBJ whole genome shotgun (WGS) entry which is preliminary data.</text>
</comment>
<dbReference type="EMBL" id="JABFTP020000021">
    <property type="protein sequence ID" value="KAL3269870.1"/>
    <property type="molecule type" value="Genomic_DNA"/>
</dbReference>
<organism evidence="1 2">
    <name type="scientific">Cryptolaemus montrouzieri</name>
    <dbReference type="NCBI Taxonomy" id="559131"/>
    <lineage>
        <taxon>Eukaryota</taxon>
        <taxon>Metazoa</taxon>
        <taxon>Ecdysozoa</taxon>
        <taxon>Arthropoda</taxon>
        <taxon>Hexapoda</taxon>
        <taxon>Insecta</taxon>
        <taxon>Pterygota</taxon>
        <taxon>Neoptera</taxon>
        <taxon>Endopterygota</taxon>
        <taxon>Coleoptera</taxon>
        <taxon>Polyphaga</taxon>
        <taxon>Cucujiformia</taxon>
        <taxon>Coccinelloidea</taxon>
        <taxon>Coccinellidae</taxon>
        <taxon>Scymninae</taxon>
        <taxon>Scymnini</taxon>
        <taxon>Cryptolaemus</taxon>
    </lineage>
</organism>
<dbReference type="Proteomes" id="UP001516400">
    <property type="component" value="Unassembled WGS sequence"/>
</dbReference>
<evidence type="ECO:0000313" key="1">
    <source>
        <dbReference type="EMBL" id="KAL3269870.1"/>
    </source>
</evidence>
<dbReference type="AlphaFoldDB" id="A0ABD2MUP6"/>
<name>A0ABD2MUP6_9CUCU</name>
<reference evidence="1 2" key="1">
    <citation type="journal article" date="2021" name="BMC Biol.">
        <title>Horizontally acquired antibacterial genes associated with adaptive radiation of ladybird beetles.</title>
        <authorList>
            <person name="Li H.S."/>
            <person name="Tang X.F."/>
            <person name="Huang Y.H."/>
            <person name="Xu Z.Y."/>
            <person name="Chen M.L."/>
            <person name="Du X.Y."/>
            <person name="Qiu B.Y."/>
            <person name="Chen P.T."/>
            <person name="Zhang W."/>
            <person name="Slipinski A."/>
            <person name="Escalona H.E."/>
            <person name="Waterhouse R.M."/>
            <person name="Zwick A."/>
            <person name="Pang H."/>
        </authorList>
    </citation>
    <scope>NUCLEOTIDE SEQUENCE [LARGE SCALE GENOMIC DNA]</scope>
    <source>
        <strain evidence="1">SYSU2018</strain>
    </source>
</reference>
<accession>A0ABD2MUP6</accession>